<gene>
    <name evidence="6" type="ORF">ABUH87_08515</name>
</gene>
<keyword evidence="7" id="KW-1185">Reference proteome</keyword>
<dbReference type="InterPro" id="IPR036390">
    <property type="entry name" value="WH_DNA-bd_sf"/>
</dbReference>
<dbReference type="PROSITE" id="PS51063">
    <property type="entry name" value="HTH_CRP_2"/>
    <property type="match status" value="1"/>
</dbReference>
<dbReference type="RefSeq" id="WP_367772489.1">
    <property type="nucleotide sequence ID" value="NZ_JBFNXR010000029.1"/>
</dbReference>
<dbReference type="InterPro" id="IPR000595">
    <property type="entry name" value="cNMP-bd_dom"/>
</dbReference>
<dbReference type="InterPro" id="IPR018490">
    <property type="entry name" value="cNMP-bd_dom_sf"/>
</dbReference>
<evidence type="ECO:0000256" key="2">
    <source>
        <dbReference type="ARBA" id="ARBA00023125"/>
    </source>
</evidence>
<evidence type="ECO:0000256" key="3">
    <source>
        <dbReference type="ARBA" id="ARBA00023163"/>
    </source>
</evidence>
<dbReference type="Gene3D" id="2.60.120.10">
    <property type="entry name" value="Jelly Rolls"/>
    <property type="match status" value="1"/>
</dbReference>
<evidence type="ECO:0000256" key="1">
    <source>
        <dbReference type="ARBA" id="ARBA00023015"/>
    </source>
</evidence>
<keyword evidence="1" id="KW-0805">Transcription regulation</keyword>
<dbReference type="EMBL" id="JBFNXR010000029">
    <property type="protein sequence ID" value="MEW9855217.1"/>
    <property type="molecule type" value="Genomic_DNA"/>
</dbReference>
<dbReference type="SUPFAM" id="SSF51206">
    <property type="entry name" value="cAMP-binding domain-like"/>
    <property type="match status" value="1"/>
</dbReference>
<dbReference type="SUPFAM" id="SSF46785">
    <property type="entry name" value="Winged helix' DNA-binding domain"/>
    <property type="match status" value="1"/>
</dbReference>
<dbReference type="CDD" id="cd00038">
    <property type="entry name" value="CAP_ED"/>
    <property type="match status" value="1"/>
</dbReference>
<keyword evidence="3" id="KW-0804">Transcription</keyword>
<dbReference type="Pfam" id="PF13545">
    <property type="entry name" value="HTH_Crp_2"/>
    <property type="match status" value="1"/>
</dbReference>
<feature type="domain" description="Cyclic nucleotide-binding" evidence="4">
    <location>
        <begin position="14"/>
        <end position="87"/>
    </location>
</feature>
<dbReference type="Gene3D" id="1.10.10.10">
    <property type="entry name" value="Winged helix-like DNA-binding domain superfamily/Winged helix DNA-binding domain"/>
    <property type="match status" value="1"/>
</dbReference>
<evidence type="ECO:0000259" key="5">
    <source>
        <dbReference type="PROSITE" id="PS51063"/>
    </source>
</evidence>
<dbReference type="InterPro" id="IPR012318">
    <property type="entry name" value="HTH_CRP"/>
</dbReference>
<dbReference type="InterPro" id="IPR014710">
    <property type="entry name" value="RmlC-like_jellyroll"/>
</dbReference>
<reference evidence="6 7" key="1">
    <citation type="submission" date="2024-06" db="EMBL/GenBank/DDBJ databases">
        <title>Novosphingobium rhizovicinus M1R2S20.</title>
        <authorList>
            <person name="Sun J.-Q."/>
        </authorList>
    </citation>
    <scope>NUCLEOTIDE SEQUENCE [LARGE SCALE GENOMIC DNA]</scope>
    <source>
        <strain evidence="6 7">M1R2S20</strain>
    </source>
</reference>
<evidence type="ECO:0000259" key="4">
    <source>
        <dbReference type="PROSITE" id="PS50042"/>
    </source>
</evidence>
<sequence length="244" mass="27160">MHSDERFRSTTNWLLLGLAGQELWHLWPRLRREHLPAKTYLERSGSLSSKVYFIESGVVSSLETGDVRDPIEVGVIGREGLIGTSAIADLIPQRDSLVQIEGQALVLDCVQLQKCLSASPGLRSFLSRYVQAQMVQISLAASAGVRANVQQRLARKLLMYHDRVGADDLPLTHENISLMLGVRRASVTNAVHNLEAECLIKAQRGLITIRDRAGLERYCGRFYGVAETRYAEIMSDTPRTACVE</sequence>
<name>A0ABV3RBD6_9SPHN</name>
<organism evidence="6 7">
    <name type="scientific">Novosphingobium rhizovicinum</name>
    <dbReference type="NCBI Taxonomy" id="3228928"/>
    <lineage>
        <taxon>Bacteria</taxon>
        <taxon>Pseudomonadati</taxon>
        <taxon>Pseudomonadota</taxon>
        <taxon>Alphaproteobacteria</taxon>
        <taxon>Sphingomonadales</taxon>
        <taxon>Sphingomonadaceae</taxon>
        <taxon>Novosphingobium</taxon>
    </lineage>
</organism>
<proteinExistence type="predicted"/>
<dbReference type="SMART" id="SM00419">
    <property type="entry name" value="HTH_CRP"/>
    <property type="match status" value="1"/>
</dbReference>
<dbReference type="InterPro" id="IPR036388">
    <property type="entry name" value="WH-like_DNA-bd_sf"/>
</dbReference>
<accession>A0ABV3RBD6</accession>
<evidence type="ECO:0000313" key="7">
    <source>
        <dbReference type="Proteomes" id="UP001556118"/>
    </source>
</evidence>
<dbReference type="PROSITE" id="PS50042">
    <property type="entry name" value="CNMP_BINDING_3"/>
    <property type="match status" value="1"/>
</dbReference>
<dbReference type="Proteomes" id="UP001556118">
    <property type="component" value="Unassembled WGS sequence"/>
</dbReference>
<comment type="caution">
    <text evidence="6">The sequence shown here is derived from an EMBL/GenBank/DDBJ whole genome shotgun (WGS) entry which is preliminary data.</text>
</comment>
<protein>
    <submittedName>
        <fullName evidence="6">Crp/Fnr family transcriptional regulator</fullName>
    </submittedName>
</protein>
<keyword evidence="2" id="KW-0238">DNA-binding</keyword>
<feature type="domain" description="HTH crp-type" evidence="5">
    <location>
        <begin position="147"/>
        <end position="213"/>
    </location>
</feature>
<evidence type="ECO:0000313" key="6">
    <source>
        <dbReference type="EMBL" id="MEW9855217.1"/>
    </source>
</evidence>